<sequence length="130" mass="14873">MGRMQRWFTHLLGTKRPITHIILVGIDYPSYALAQALQNTHTHLKIVALIDEEPWVNKTQMHGITIYYPSDLCALIKKHSVKWVIQIDGQKPKLSPEVIHGIQTSKATLLHFPSDMPLEEQIDQLKTISN</sequence>
<evidence type="ECO:0000313" key="2">
    <source>
        <dbReference type="Proteomes" id="UP000092544"/>
    </source>
</evidence>
<dbReference type="OrthoDB" id="6089189at2"/>
<evidence type="ECO:0000313" key="1">
    <source>
        <dbReference type="EMBL" id="SBS31628.1"/>
    </source>
</evidence>
<dbReference type="RefSeq" id="WP_067016298.1">
    <property type="nucleotide sequence ID" value="NZ_FLOB01000004.1"/>
</dbReference>
<dbReference type="STRING" id="1792290.MSP8886_02188"/>
<dbReference type="AlphaFoldDB" id="A0A1A8TF36"/>
<name>A0A1A8TF36_9GAMM</name>
<dbReference type="EMBL" id="FLOB01000004">
    <property type="protein sequence ID" value="SBS31628.1"/>
    <property type="molecule type" value="Genomic_DNA"/>
</dbReference>
<dbReference type="InterPro" id="IPR029063">
    <property type="entry name" value="SAM-dependent_MTases_sf"/>
</dbReference>
<dbReference type="Gene3D" id="3.40.50.720">
    <property type="entry name" value="NAD(P)-binding Rossmann-like Domain"/>
    <property type="match status" value="1"/>
</dbReference>
<dbReference type="Proteomes" id="UP000092544">
    <property type="component" value="Unassembled WGS sequence"/>
</dbReference>
<dbReference type="SUPFAM" id="SSF53335">
    <property type="entry name" value="S-adenosyl-L-methionine-dependent methyltransferases"/>
    <property type="match status" value="1"/>
</dbReference>
<proteinExistence type="predicted"/>
<accession>A0A1A8TF36</accession>
<organism evidence="1 2">
    <name type="scientific">Marinomonas spartinae</name>
    <dbReference type="NCBI Taxonomy" id="1792290"/>
    <lineage>
        <taxon>Bacteria</taxon>
        <taxon>Pseudomonadati</taxon>
        <taxon>Pseudomonadota</taxon>
        <taxon>Gammaproteobacteria</taxon>
        <taxon>Oceanospirillales</taxon>
        <taxon>Oceanospirillaceae</taxon>
        <taxon>Marinomonas</taxon>
    </lineage>
</organism>
<keyword evidence="2" id="KW-1185">Reference proteome</keyword>
<reference evidence="1 2" key="1">
    <citation type="submission" date="2016-06" db="EMBL/GenBank/DDBJ databases">
        <authorList>
            <person name="Kjaerup R.B."/>
            <person name="Dalgaard T.S."/>
            <person name="Juul-Madsen H.R."/>
        </authorList>
    </citation>
    <scope>NUCLEOTIDE SEQUENCE [LARGE SCALE GENOMIC DNA]</scope>
    <source>
        <strain evidence="1 2">CECT 8886</strain>
    </source>
</reference>
<gene>
    <name evidence="1" type="primary">rex</name>
    <name evidence="1" type="ORF">MSP8886_02188</name>
</gene>
<protein>
    <submittedName>
        <fullName evidence="1">Redox-sensing transcriptional repressor Rex</fullName>
    </submittedName>
</protein>